<sequence length="239" mass="26453">MIRWLTCSLSLLLLVLVWTPSQAADRSASLKDVIGALEKGYAGLQDVRADFSQRTLIAGVGREQKGNGEVFLKRPASSTAMFRFNYTKPKQQIVSNGKQVWFYLPENRQVMVSTVAEMFKGGNAIALSYLTGLGHVSRDFTVSFAKEQRDKHGDYQLELIPKKPTPVLARLQLTVSAEAVERFLRQGNVQDLFPVQASVVHDAGGNQTRIDYSHVRVNKGVDNSKFTFKVPAGVAVVKP</sequence>
<accession>A0ABQ6TSD5</accession>
<keyword evidence="4" id="KW-1185">Reference proteome</keyword>
<feature type="signal peptide" evidence="2">
    <location>
        <begin position="1"/>
        <end position="23"/>
    </location>
</feature>
<dbReference type="Gene3D" id="2.50.20.10">
    <property type="entry name" value="Lipoprotein localisation LolA/LolB/LppX"/>
    <property type="match status" value="1"/>
</dbReference>
<dbReference type="RefSeq" id="WP_151155487.1">
    <property type="nucleotide sequence ID" value="NZ_VZRA01000001.1"/>
</dbReference>
<protein>
    <submittedName>
        <fullName evidence="3">Outer membrane lipoprotein carrier protein LolA</fullName>
    </submittedName>
</protein>
<proteinExistence type="predicted"/>
<evidence type="ECO:0000256" key="2">
    <source>
        <dbReference type="SAM" id="SignalP"/>
    </source>
</evidence>
<feature type="chain" id="PRO_5045199079" evidence="2">
    <location>
        <begin position="24"/>
        <end position="239"/>
    </location>
</feature>
<dbReference type="PANTHER" id="PTHR35869:SF1">
    <property type="entry name" value="OUTER-MEMBRANE LIPOPROTEIN CARRIER PROTEIN"/>
    <property type="match status" value="1"/>
</dbReference>
<evidence type="ECO:0000313" key="3">
    <source>
        <dbReference type="EMBL" id="KAB0671918.1"/>
    </source>
</evidence>
<evidence type="ECO:0000313" key="4">
    <source>
        <dbReference type="Proteomes" id="UP000798046"/>
    </source>
</evidence>
<dbReference type="InterPro" id="IPR029046">
    <property type="entry name" value="LolA/LolB/LppX"/>
</dbReference>
<dbReference type="Proteomes" id="UP000798046">
    <property type="component" value="Unassembled WGS sequence"/>
</dbReference>
<organism evidence="3 4">
    <name type="scientific">Oryzomonas sagensis</name>
    <dbReference type="NCBI Taxonomy" id="2603857"/>
    <lineage>
        <taxon>Bacteria</taxon>
        <taxon>Pseudomonadati</taxon>
        <taxon>Thermodesulfobacteriota</taxon>
        <taxon>Desulfuromonadia</taxon>
        <taxon>Geobacterales</taxon>
        <taxon>Geobacteraceae</taxon>
        <taxon>Oryzomonas</taxon>
    </lineage>
</organism>
<evidence type="ECO:0000256" key="1">
    <source>
        <dbReference type="ARBA" id="ARBA00022729"/>
    </source>
</evidence>
<dbReference type="EMBL" id="VZRA01000001">
    <property type="protein sequence ID" value="KAB0671918.1"/>
    <property type="molecule type" value="Genomic_DNA"/>
</dbReference>
<comment type="caution">
    <text evidence="3">The sequence shown here is derived from an EMBL/GenBank/DDBJ whole genome shotgun (WGS) entry which is preliminary data.</text>
</comment>
<dbReference type="PANTHER" id="PTHR35869">
    <property type="entry name" value="OUTER-MEMBRANE LIPOPROTEIN CARRIER PROTEIN"/>
    <property type="match status" value="1"/>
</dbReference>
<dbReference type="InterPro" id="IPR004564">
    <property type="entry name" value="OM_lipoprot_carrier_LolA-like"/>
</dbReference>
<gene>
    <name evidence="3" type="ORF">F6V30_04880</name>
</gene>
<dbReference type="CDD" id="cd16325">
    <property type="entry name" value="LolA"/>
    <property type="match status" value="1"/>
</dbReference>
<name>A0ABQ6TSD5_9BACT</name>
<keyword evidence="3" id="KW-0449">Lipoprotein</keyword>
<dbReference type="SUPFAM" id="SSF89392">
    <property type="entry name" value="Prokaryotic lipoproteins and lipoprotein localization factors"/>
    <property type="match status" value="1"/>
</dbReference>
<reference evidence="3 4" key="1">
    <citation type="journal article" date="2020" name="Microorganisms">
        <title>Description of Three Novel Members in the Family Geobacteraceae, Oryzomonas japonicum gen. nov., sp. nov., Oryzomonas sagensis sp. nov., and Oryzomonas ruber sp. nov.</title>
        <authorList>
            <person name="Xu Z."/>
            <person name="Masuda Y."/>
            <person name="Hayakawa C."/>
            <person name="Ushijima N."/>
            <person name="Kawano K."/>
            <person name="Shiratori Y."/>
            <person name="Senoo K."/>
            <person name="Itoh H."/>
        </authorList>
    </citation>
    <scope>NUCLEOTIDE SEQUENCE [LARGE SCALE GENOMIC DNA]</scope>
    <source>
        <strain evidence="3 4">Red100</strain>
    </source>
</reference>
<dbReference type="Pfam" id="PF03548">
    <property type="entry name" value="LolA"/>
    <property type="match status" value="1"/>
</dbReference>
<keyword evidence="1 2" id="KW-0732">Signal</keyword>